<gene>
    <name evidence="1" type="ORF">LMG26841_05151</name>
</gene>
<dbReference type="RefSeq" id="WP_175168204.1">
    <property type="nucleotide sequence ID" value="NZ_CADIKW010000015.1"/>
</dbReference>
<dbReference type="GeneID" id="94358694"/>
<sequence>MADPIVPMEYLHGVKVVDIGDLRVARGMSRRPVSTCRHLRLAFDTNERRIYCQDCESDVAPFDAFLQLVERHHHLEAKAERLRRDAAHTVTSRAAKRMDAAWRSKTMAPLCPHCTKAIMPEDVVNGVGMTSKDWEVRRRAAQADTDKKEM</sequence>
<dbReference type="EMBL" id="CADIKW010000015">
    <property type="protein sequence ID" value="CAB3914064.1"/>
    <property type="molecule type" value="Genomic_DNA"/>
</dbReference>
<dbReference type="AlphaFoldDB" id="A0A6S7ESU2"/>
<name>A0A6S7ESU2_9BURK</name>
<evidence type="ECO:0000313" key="1">
    <source>
        <dbReference type="EMBL" id="CAB3914064.1"/>
    </source>
</evidence>
<proteinExistence type="predicted"/>
<evidence type="ECO:0000313" key="2">
    <source>
        <dbReference type="Proteomes" id="UP000494272"/>
    </source>
</evidence>
<organism evidence="1 2">
    <name type="scientific">Achromobacter dolens</name>
    <dbReference type="NCBI Taxonomy" id="1287738"/>
    <lineage>
        <taxon>Bacteria</taxon>
        <taxon>Pseudomonadati</taxon>
        <taxon>Pseudomonadota</taxon>
        <taxon>Betaproteobacteria</taxon>
        <taxon>Burkholderiales</taxon>
        <taxon>Alcaligenaceae</taxon>
        <taxon>Achromobacter</taxon>
    </lineage>
</organism>
<keyword evidence="2" id="KW-1185">Reference proteome</keyword>
<protein>
    <submittedName>
        <fullName evidence="1">Uncharacterized protein</fullName>
    </submittedName>
</protein>
<reference evidence="1 2" key="1">
    <citation type="submission" date="2020-04" db="EMBL/GenBank/DDBJ databases">
        <authorList>
            <person name="De Canck E."/>
        </authorList>
    </citation>
    <scope>NUCLEOTIDE SEQUENCE [LARGE SCALE GENOMIC DNA]</scope>
    <source>
        <strain evidence="1 2">LMG 26841</strain>
    </source>
</reference>
<dbReference type="Proteomes" id="UP000494272">
    <property type="component" value="Unassembled WGS sequence"/>
</dbReference>
<accession>A0A6S7ESU2</accession>